<gene>
    <name evidence="13" type="primary">gpsA</name>
    <name evidence="20" type="ORF">HMPREF3233_00849</name>
    <name evidence="21" type="ORF">QP520_05285</name>
</gene>
<dbReference type="HAMAP" id="MF_00394">
    <property type="entry name" value="NAD_Glyc3P_dehydrog"/>
    <property type="match status" value="1"/>
</dbReference>
<dbReference type="Proteomes" id="UP000070226">
    <property type="component" value="Unassembled WGS sequence"/>
</dbReference>
<evidence type="ECO:0000256" key="17">
    <source>
        <dbReference type="RuleBase" id="RU000437"/>
    </source>
</evidence>
<keyword evidence="3 13" id="KW-0521">NADP</keyword>
<feature type="binding site" evidence="13">
    <location>
        <position position="32"/>
    </location>
    <ligand>
        <name>NADPH</name>
        <dbReference type="ChEBI" id="CHEBI:57783"/>
    </ligand>
</feature>
<feature type="binding site" evidence="13">
    <location>
        <position position="139"/>
    </location>
    <ligand>
        <name>NADPH</name>
        <dbReference type="ChEBI" id="CHEBI:57783"/>
    </ligand>
</feature>
<dbReference type="SUPFAM" id="SSF48179">
    <property type="entry name" value="6-phosphogluconate dehydrogenase C-terminal domain-like"/>
    <property type="match status" value="1"/>
</dbReference>
<dbReference type="PATRIC" id="fig|39777.7.peg.835"/>
<dbReference type="GO" id="GO:0046168">
    <property type="term" value="P:glycerol-3-phosphate catabolic process"/>
    <property type="evidence" value="ECO:0007669"/>
    <property type="project" value="InterPro"/>
</dbReference>
<evidence type="ECO:0000313" key="22">
    <source>
        <dbReference type="Proteomes" id="UP000070226"/>
    </source>
</evidence>
<dbReference type="Gene3D" id="3.40.50.720">
    <property type="entry name" value="NAD(P)-binding Rossmann-like Domain"/>
    <property type="match status" value="1"/>
</dbReference>
<evidence type="ECO:0000256" key="8">
    <source>
        <dbReference type="ARBA" id="ARBA00023264"/>
    </source>
</evidence>
<evidence type="ECO:0000256" key="4">
    <source>
        <dbReference type="ARBA" id="ARBA00023002"/>
    </source>
</evidence>
<feature type="binding site" evidence="15">
    <location>
        <position position="105"/>
    </location>
    <ligand>
        <name>substrate</name>
    </ligand>
</feature>
<dbReference type="Proteomes" id="UP001236274">
    <property type="component" value="Unassembled WGS sequence"/>
</dbReference>
<dbReference type="GO" id="GO:0046167">
    <property type="term" value="P:glycerol-3-phosphate biosynthetic process"/>
    <property type="evidence" value="ECO:0007669"/>
    <property type="project" value="UniProtKB-UniRule"/>
</dbReference>
<feature type="binding site" evidence="13">
    <location>
        <position position="280"/>
    </location>
    <ligand>
        <name>NADPH</name>
        <dbReference type="ChEBI" id="CHEBI:57783"/>
    </ligand>
</feature>
<organism evidence="20">
    <name type="scientific">Veillonella atypica</name>
    <dbReference type="NCBI Taxonomy" id="39777"/>
    <lineage>
        <taxon>Bacteria</taxon>
        <taxon>Bacillati</taxon>
        <taxon>Bacillota</taxon>
        <taxon>Negativicutes</taxon>
        <taxon>Veillonellales</taxon>
        <taxon>Veillonellaceae</taxon>
        <taxon>Veillonella</taxon>
    </lineage>
</organism>
<proteinExistence type="inferred from homology"/>
<comment type="catalytic activity">
    <reaction evidence="9">
        <text>sn-glycerol 3-phosphate + NADP(+) = dihydroxyacetone phosphate + NADPH + H(+)</text>
        <dbReference type="Rhea" id="RHEA:11096"/>
        <dbReference type="ChEBI" id="CHEBI:15378"/>
        <dbReference type="ChEBI" id="CHEBI:57597"/>
        <dbReference type="ChEBI" id="CHEBI:57642"/>
        <dbReference type="ChEBI" id="CHEBI:57783"/>
        <dbReference type="ChEBI" id="CHEBI:58349"/>
        <dbReference type="EC" id="1.1.1.94"/>
    </reaction>
    <physiologicalReaction direction="right-to-left" evidence="9">
        <dbReference type="Rhea" id="RHEA:11098"/>
    </physiologicalReaction>
</comment>
<reference evidence="20 22" key="1">
    <citation type="submission" date="2016-01" db="EMBL/GenBank/DDBJ databases">
        <authorList>
            <person name="Oliw E.H."/>
        </authorList>
    </citation>
    <scope>NUCLEOTIDE SEQUENCE [LARGE SCALE GENOMIC DNA]</scope>
    <source>
        <strain evidence="20 22">CMW7756B</strain>
    </source>
</reference>
<feature type="binding site" evidence="13">
    <location>
        <position position="254"/>
    </location>
    <ligand>
        <name>sn-glycerol 3-phosphate</name>
        <dbReference type="ChEBI" id="CHEBI:57597"/>
    </ligand>
</feature>
<dbReference type="InterPro" id="IPR006109">
    <property type="entry name" value="G3P_DH_NAD-dep_C"/>
</dbReference>
<comment type="catalytic activity">
    <reaction evidence="13">
        <text>sn-glycerol 3-phosphate + NAD(+) = dihydroxyacetone phosphate + NADH + H(+)</text>
        <dbReference type="Rhea" id="RHEA:11092"/>
        <dbReference type="ChEBI" id="CHEBI:15378"/>
        <dbReference type="ChEBI" id="CHEBI:57540"/>
        <dbReference type="ChEBI" id="CHEBI:57597"/>
        <dbReference type="ChEBI" id="CHEBI:57642"/>
        <dbReference type="ChEBI" id="CHEBI:57945"/>
        <dbReference type="EC" id="1.1.1.94"/>
    </reaction>
</comment>
<evidence type="ECO:0000256" key="15">
    <source>
        <dbReference type="PIRSR" id="PIRSR000114-2"/>
    </source>
</evidence>
<dbReference type="GO" id="GO:0006650">
    <property type="term" value="P:glycerophospholipid metabolic process"/>
    <property type="evidence" value="ECO:0007669"/>
    <property type="project" value="UniProtKB-UniRule"/>
</dbReference>
<dbReference type="PRINTS" id="PR00077">
    <property type="entry name" value="GPDHDRGNASE"/>
</dbReference>
<feature type="binding site" evidence="13">
    <location>
        <position position="105"/>
    </location>
    <ligand>
        <name>sn-glycerol 3-phosphate</name>
        <dbReference type="ChEBI" id="CHEBI:57597"/>
    </ligand>
</feature>
<dbReference type="InterPro" id="IPR013328">
    <property type="entry name" value="6PGD_dom2"/>
</dbReference>
<evidence type="ECO:0000256" key="10">
    <source>
        <dbReference type="ARBA" id="ARBA00066687"/>
    </source>
</evidence>
<dbReference type="FunFam" id="3.40.50.720:FF:000019">
    <property type="entry name" value="Glycerol-3-phosphate dehydrogenase [NAD(P)+]"/>
    <property type="match status" value="1"/>
</dbReference>
<dbReference type="InterPro" id="IPR036291">
    <property type="entry name" value="NAD(P)-bd_dom_sf"/>
</dbReference>
<dbReference type="Pfam" id="PF01210">
    <property type="entry name" value="NAD_Gly3P_dh_N"/>
    <property type="match status" value="1"/>
</dbReference>
<evidence type="ECO:0000313" key="20">
    <source>
        <dbReference type="EMBL" id="KXA64724.1"/>
    </source>
</evidence>
<feature type="binding site" evidence="13">
    <location>
        <position position="243"/>
    </location>
    <ligand>
        <name>sn-glycerol 3-phosphate</name>
        <dbReference type="ChEBI" id="CHEBI:57597"/>
    </ligand>
</feature>
<feature type="binding site" evidence="13">
    <location>
        <position position="11"/>
    </location>
    <ligand>
        <name>NADPH</name>
        <dbReference type="ChEBI" id="CHEBI:57783"/>
    </ligand>
</feature>
<evidence type="ECO:0000256" key="1">
    <source>
        <dbReference type="ARBA" id="ARBA00011009"/>
    </source>
</evidence>
<evidence type="ECO:0000259" key="19">
    <source>
        <dbReference type="Pfam" id="PF07479"/>
    </source>
</evidence>
<dbReference type="EC" id="1.1.1.94" evidence="10 13"/>
<dbReference type="InterPro" id="IPR011128">
    <property type="entry name" value="G3P_DH_NAD-dep_N"/>
</dbReference>
<evidence type="ECO:0000256" key="16">
    <source>
        <dbReference type="PIRSR" id="PIRSR000114-3"/>
    </source>
</evidence>
<feature type="binding site" evidence="13">
    <location>
        <position position="190"/>
    </location>
    <ligand>
        <name>sn-glycerol 3-phosphate</name>
        <dbReference type="ChEBI" id="CHEBI:57597"/>
    </ligand>
</feature>
<dbReference type="PANTHER" id="PTHR11728">
    <property type="entry name" value="GLYCEROL-3-PHOSPHATE DEHYDROGENASE"/>
    <property type="match status" value="1"/>
</dbReference>
<comment type="subcellular location">
    <subcellularLocation>
        <location evidence="13">Cytoplasm</location>
    </subcellularLocation>
</comment>
<dbReference type="PROSITE" id="PS00957">
    <property type="entry name" value="NAD_G3PDH"/>
    <property type="match status" value="1"/>
</dbReference>
<dbReference type="Pfam" id="PF07479">
    <property type="entry name" value="NAD_Gly3P_dh_C"/>
    <property type="match status" value="1"/>
</dbReference>
<evidence type="ECO:0000256" key="9">
    <source>
        <dbReference type="ARBA" id="ARBA00052716"/>
    </source>
</evidence>
<dbReference type="GO" id="GO:0051287">
    <property type="term" value="F:NAD binding"/>
    <property type="evidence" value="ECO:0007669"/>
    <property type="project" value="InterPro"/>
</dbReference>
<comment type="pathway">
    <text evidence="13">Membrane lipid metabolism; glycerophospholipid metabolism.</text>
</comment>
<keyword evidence="2 13" id="KW-0444">Lipid biosynthesis</keyword>
<keyword evidence="6 13" id="KW-0443">Lipid metabolism</keyword>
<dbReference type="FunFam" id="1.10.1040.10:FF:000001">
    <property type="entry name" value="Glycerol-3-phosphate dehydrogenase [NAD(P)+]"/>
    <property type="match status" value="1"/>
</dbReference>
<evidence type="ECO:0000256" key="5">
    <source>
        <dbReference type="ARBA" id="ARBA00023027"/>
    </source>
</evidence>
<dbReference type="GO" id="GO:0008654">
    <property type="term" value="P:phospholipid biosynthetic process"/>
    <property type="evidence" value="ECO:0007669"/>
    <property type="project" value="UniProtKB-KW"/>
</dbReference>
<dbReference type="GO" id="GO:0005975">
    <property type="term" value="P:carbohydrate metabolic process"/>
    <property type="evidence" value="ECO:0007669"/>
    <property type="project" value="InterPro"/>
</dbReference>
<feature type="binding site" evidence="13">
    <location>
        <position position="254"/>
    </location>
    <ligand>
        <name>NADPH</name>
        <dbReference type="ChEBI" id="CHEBI:57783"/>
    </ligand>
</feature>
<feature type="active site" description="Proton acceptor" evidence="13 14">
    <location>
        <position position="190"/>
    </location>
</feature>
<evidence type="ECO:0000256" key="14">
    <source>
        <dbReference type="PIRSR" id="PIRSR000114-1"/>
    </source>
</evidence>
<evidence type="ECO:0000256" key="3">
    <source>
        <dbReference type="ARBA" id="ARBA00022857"/>
    </source>
</evidence>
<dbReference type="PIRSF" id="PIRSF000114">
    <property type="entry name" value="Glycerol-3-P_dh"/>
    <property type="match status" value="1"/>
</dbReference>
<dbReference type="InterPro" id="IPR008927">
    <property type="entry name" value="6-PGluconate_DH-like_C_sf"/>
</dbReference>
<feature type="binding site" evidence="13">
    <location>
        <position position="255"/>
    </location>
    <ligand>
        <name>sn-glycerol 3-phosphate</name>
        <dbReference type="ChEBI" id="CHEBI:57597"/>
    </ligand>
</feature>
<feature type="domain" description="Glycerol-3-phosphate dehydrogenase NAD-dependent N-terminal" evidence="18">
    <location>
        <begin position="2"/>
        <end position="157"/>
    </location>
</feature>
<comment type="caution">
    <text evidence="20">The sequence shown here is derived from an EMBL/GenBank/DDBJ whole genome shotgun (WGS) entry which is preliminary data.</text>
</comment>
<evidence type="ECO:0000256" key="6">
    <source>
        <dbReference type="ARBA" id="ARBA00023098"/>
    </source>
</evidence>
<dbReference type="UniPathway" id="UPA00940"/>
<evidence type="ECO:0000256" key="12">
    <source>
        <dbReference type="ARBA" id="ARBA00080511"/>
    </source>
</evidence>
<dbReference type="EMBL" id="JASORJ010000006">
    <property type="protein sequence ID" value="MDK7357031.1"/>
    <property type="molecule type" value="Genomic_DNA"/>
</dbReference>
<dbReference type="RefSeq" id="WP_060807481.1">
    <property type="nucleotide sequence ID" value="NZ_DBFOUP010000108.1"/>
</dbReference>
<feature type="binding site" evidence="13">
    <location>
        <position position="105"/>
    </location>
    <ligand>
        <name>NADPH</name>
        <dbReference type="ChEBI" id="CHEBI:57783"/>
    </ligand>
</feature>
<feature type="binding site" evidence="13">
    <location>
        <position position="278"/>
    </location>
    <ligand>
        <name>NADPH</name>
        <dbReference type="ChEBI" id="CHEBI:57783"/>
    </ligand>
</feature>
<dbReference type="NCBIfam" id="NF000940">
    <property type="entry name" value="PRK00094.1-2"/>
    <property type="match status" value="1"/>
</dbReference>
<feature type="binding site" evidence="13">
    <location>
        <position position="31"/>
    </location>
    <ligand>
        <name>NADPH</name>
        <dbReference type="ChEBI" id="CHEBI:57783"/>
    </ligand>
</feature>
<comment type="caution">
    <text evidence="13">Lacks conserved residue(s) required for the propagation of feature annotation.</text>
</comment>
<dbReference type="PANTHER" id="PTHR11728:SF1">
    <property type="entry name" value="GLYCEROL-3-PHOSPHATE DEHYDROGENASE [NAD(+)] 2, CHLOROPLASTIC"/>
    <property type="match status" value="1"/>
</dbReference>
<protein>
    <recommendedName>
        <fullName evidence="11 13">Glycerol-3-phosphate dehydrogenase [NAD(P)+]</fullName>
        <ecNumber evidence="10 13">1.1.1.94</ecNumber>
    </recommendedName>
    <alternativeName>
        <fullName evidence="13">NAD(P)(+)-dependent glycerol-3-phosphate dehydrogenase</fullName>
    </alternativeName>
    <alternativeName>
        <fullName evidence="12 13">NAD(P)H-dependent dihydroxyacetone-phosphate reductase</fullName>
    </alternativeName>
</protein>
<name>A0A133S5D0_9FIRM</name>
<keyword evidence="4 13" id="KW-0560">Oxidoreductase</keyword>
<dbReference type="GO" id="GO:0047952">
    <property type="term" value="F:glycerol-3-phosphate dehydrogenase [NAD(P)+] activity"/>
    <property type="evidence" value="ECO:0007669"/>
    <property type="project" value="UniProtKB-UniRule"/>
</dbReference>
<feature type="binding site" evidence="16">
    <location>
        <position position="139"/>
    </location>
    <ligand>
        <name>NAD(+)</name>
        <dbReference type="ChEBI" id="CHEBI:57540"/>
    </ligand>
</feature>
<evidence type="ECO:0000256" key="2">
    <source>
        <dbReference type="ARBA" id="ARBA00022516"/>
    </source>
</evidence>
<feature type="binding site" evidence="16">
    <location>
        <begin position="7"/>
        <end position="12"/>
    </location>
    <ligand>
        <name>NAD(+)</name>
        <dbReference type="ChEBI" id="CHEBI:57540"/>
    </ligand>
</feature>
<feature type="binding site" evidence="13">
    <location>
        <position position="135"/>
    </location>
    <ligand>
        <name>sn-glycerol 3-phosphate</name>
        <dbReference type="ChEBI" id="CHEBI:57597"/>
    </ligand>
</feature>
<evidence type="ECO:0000256" key="11">
    <source>
        <dbReference type="ARBA" id="ARBA00069372"/>
    </source>
</evidence>
<feature type="binding site" evidence="16">
    <location>
        <position position="254"/>
    </location>
    <ligand>
        <name>NAD(+)</name>
        <dbReference type="ChEBI" id="CHEBI:57540"/>
    </ligand>
</feature>
<keyword evidence="7 13" id="KW-0594">Phospholipid biosynthesis</keyword>
<dbReference type="SUPFAM" id="SSF51735">
    <property type="entry name" value="NAD(P)-binding Rossmann-fold domains"/>
    <property type="match status" value="1"/>
</dbReference>
<evidence type="ECO:0000256" key="13">
    <source>
        <dbReference type="HAMAP-Rule" id="MF_00394"/>
    </source>
</evidence>
<dbReference type="NCBIfam" id="NF000942">
    <property type="entry name" value="PRK00094.1-4"/>
    <property type="match status" value="1"/>
</dbReference>
<dbReference type="Gene3D" id="1.10.1040.10">
    <property type="entry name" value="N-(1-d-carboxylethyl)-l-norvaline Dehydrogenase, domain 2"/>
    <property type="match status" value="1"/>
</dbReference>
<feature type="binding site" evidence="15">
    <location>
        <begin position="254"/>
        <end position="255"/>
    </location>
    <ligand>
        <name>substrate</name>
    </ligand>
</feature>
<evidence type="ECO:0000256" key="7">
    <source>
        <dbReference type="ARBA" id="ARBA00023209"/>
    </source>
</evidence>
<feature type="binding site" evidence="13">
    <location>
        <position position="253"/>
    </location>
    <ligand>
        <name>sn-glycerol 3-phosphate</name>
        <dbReference type="ChEBI" id="CHEBI:57597"/>
    </ligand>
</feature>
<feature type="binding site" evidence="13">
    <location>
        <position position="10"/>
    </location>
    <ligand>
        <name>NADPH</name>
        <dbReference type="ChEBI" id="CHEBI:57783"/>
    </ligand>
</feature>
<sequence length="332" mass="36219">MKVCIVGSGSWGTALAIKSVVAGNDTTLYCRRSEFKDELIKYRENKSYLAGVILPDELIISSDLQTSIEQADIVLIVTPSIHVRTALQNLKRYAHKDQIYVLCSKGVERESGKLLTTVMKEELSSVGCHLTVLSGPNHAEEIGRNLPAAAVVGTTSMDIGKKVQQALHSKEFRIYTSDDYIGVELAGATKNVIALAAGIVDGLSLGDNCKALLLTRGLHEMTRFGLALGARKETYAGLAGMGDLIATCMSQHSRNRAAGQQLADGKTMDYIMNHTNMVVEGFFATSIIRDMAIKHHVEMPITQSLYEVLYKEKSPQLALQELMGRDSKIEVS</sequence>
<reference evidence="21" key="2">
    <citation type="submission" date="2023-05" db="EMBL/GenBank/DDBJ databases">
        <title>Cataloging the Phylogenetic Diversity of Human Bladder Bacteria.</title>
        <authorList>
            <person name="Du J."/>
        </authorList>
    </citation>
    <scope>NUCLEOTIDE SEQUENCE</scope>
    <source>
        <strain evidence="21">UMB10101</strain>
    </source>
</reference>
<feature type="domain" description="Glycerol-3-phosphate dehydrogenase NAD-dependent C-terminal" evidence="19">
    <location>
        <begin position="179"/>
        <end position="319"/>
    </location>
</feature>
<dbReference type="STRING" id="39777.B7L28_04040"/>
<dbReference type="InterPro" id="IPR006168">
    <property type="entry name" value="G3P_DH_NAD-dep"/>
</dbReference>
<feature type="binding site" evidence="13">
    <location>
        <position position="48"/>
    </location>
    <ligand>
        <name>NADPH</name>
        <dbReference type="ChEBI" id="CHEBI:57783"/>
    </ligand>
</feature>
<keyword evidence="5 13" id="KW-0520">NAD</keyword>
<keyword evidence="8 13" id="KW-1208">Phospholipid metabolism</keyword>
<comment type="function">
    <text evidence="13">Catalyzes the reduction of the glycolytic intermediate dihydroxyacetone phosphate (DHAP) to sn-glycerol 3-phosphate (G3P), the key precursor for phospholipid synthesis.</text>
</comment>
<keyword evidence="13" id="KW-0963">Cytoplasm</keyword>
<dbReference type="EMBL" id="LRQT01000020">
    <property type="protein sequence ID" value="KXA64724.1"/>
    <property type="molecule type" value="Genomic_DNA"/>
</dbReference>
<keyword evidence="13" id="KW-0547">Nucleotide-binding</keyword>
<evidence type="ECO:0000313" key="21">
    <source>
        <dbReference type="EMBL" id="MDK7357031.1"/>
    </source>
</evidence>
<dbReference type="GO" id="GO:0005829">
    <property type="term" value="C:cytosol"/>
    <property type="evidence" value="ECO:0007669"/>
    <property type="project" value="TreeGrafter"/>
</dbReference>
<comment type="similarity">
    <text evidence="1 13 17">Belongs to the NAD-dependent glycerol-3-phosphate dehydrogenase family.</text>
</comment>
<dbReference type="AlphaFoldDB" id="A0A133S5D0"/>
<evidence type="ECO:0000259" key="18">
    <source>
        <dbReference type="Pfam" id="PF01210"/>
    </source>
</evidence>
<accession>A0A133S5D0</accession>